<evidence type="ECO:0000313" key="3">
    <source>
        <dbReference type="Proteomes" id="UP000250235"/>
    </source>
</evidence>
<feature type="region of interest" description="Disordered" evidence="1">
    <location>
        <begin position="1"/>
        <end position="25"/>
    </location>
</feature>
<feature type="compositionally biased region" description="Low complexity" evidence="1">
    <location>
        <begin position="12"/>
        <end position="21"/>
    </location>
</feature>
<evidence type="ECO:0000313" key="2">
    <source>
        <dbReference type="EMBL" id="KZV41672.1"/>
    </source>
</evidence>
<dbReference type="AlphaFoldDB" id="A0A2Z7C489"/>
<proteinExistence type="predicted"/>
<keyword evidence="3" id="KW-1185">Reference proteome</keyword>
<gene>
    <name evidence="2" type="ORF">F511_21449</name>
</gene>
<protein>
    <submittedName>
        <fullName evidence="2">Uncharacterized protein</fullName>
    </submittedName>
</protein>
<dbReference type="EMBL" id="KQ999408">
    <property type="protein sequence ID" value="KZV41672.1"/>
    <property type="molecule type" value="Genomic_DNA"/>
</dbReference>
<reference evidence="2 3" key="1">
    <citation type="journal article" date="2015" name="Proc. Natl. Acad. Sci. U.S.A.">
        <title>The resurrection genome of Boea hygrometrica: A blueprint for survival of dehydration.</title>
        <authorList>
            <person name="Xiao L."/>
            <person name="Yang G."/>
            <person name="Zhang L."/>
            <person name="Yang X."/>
            <person name="Zhao S."/>
            <person name="Ji Z."/>
            <person name="Zhou Q."/>
            <person name="Hu M."/>
            <person name="Wang Y."/>
            <person name="Chen M."/>
            <person name="Xu Y."/>
            <person name="Jin H."/>
            <person name="Xiao X."/>
            <person name="Hu G."/>
            <person name="Bao F."/>
            <person name="Hu Y."/>
            <person name="Wan P."/>
            <person name="Li L."/>
            <person name="Deng X."/>
            <person name="Kuang T."/>
            <person name="Xiang C."/>
            <person name="Zhu J.K."/>
            <person name="Oliver M.J."/>
            <person name="He Y."/>
        </authorList>
    </citation>
    <scope>NUCLEOTIDE SEQUENCE [LARGE SCALE GENOMIC DNA]</scope>
    <source>
        <strain evidence="3">cv. XS01</strain>
    </source>
</reference>
<organism evidence="2 3">
    <name type="scientific">Dorcoceras hygrometricum</name>
    <dbReference type="NCBI Taxonomy" id="472368"/>
    <lineage>
        <taxon>Eukaryota</taxon>
        <taxon>Viridiplantae</taxon>
        <taxon>Streptophyta</taxon>
        <taxon>Embryophyta</taxon>
        <taxon>Tracheophyta</taxon>
        <taxon>Spermatophyta</taxon>
        <taxon>Magnoliopsida</taxon>
        <taxon>eudicotyledons</taxon>
        <taxon>Gunneridae</taxon>
        <taxon>Pentapetalae</taxon>
        <taxon>asterids</taxon>
        <taxon>lamiids</taxon>
        <taxon>Lamiales</taxon>
        <taxon>Gesneriaceae</taxon>
        <taxon>Didymocarpoideae</taxon>
        <taxon>Trichosporeae</taxon>
        <taxon>Loxocarpinae</taxon>
        <taxon>Dorcoceras</taxon>
    </lineage>
</organism>
<accession>A0A2Z7C489</accession>
<sequence>MRCMRLPRKSGIKTSKSTGKSNQSSLYTTHIKSAGGNHPSVIFRPVSHHSSVVFRNDKSVAHHSDDSVGLFRQTHQSPSHNVALISGHQSINLAQYVCMNAKKFISDFYMHKICKQRIQFSNSDSSHNSHNSHKPDSRLRYSQVMLEAVKSRSIVPSATEFYLNIFLQRHGTTTEATQPLPAFRKSQQIPPANSNLSQGLTYKLNSSSNLNF</sequence>
<name>A0A2Z7C489_9LAMI</name>
<dbReference type="Proteomes" id="UP000250235">
    <property type="component" value="Unassembled WGS sequence"/>
</dbReference>
<feature type="compositionally biased region" description="Basic residues" evidence="1">
    <location>
        <begin position="1"/>
        <end position="11"/>
    </location>
</feature>
<evidence type="ECO:0000256" key="1">
    <source>
        <dbReference type="SAM" id="MobiDB-lite"/>
    </source>
</evidence>